<feature type="transmembrane region" description="Helical" evidence="11">
    <location>
        <begin position="150"/>
        <end position="179"/>
    </location>
</feature>
<dbReference type="InterPro" id="IPR050790">
    <property type="entry name" value="ExbB/TolQ_transport"/>
</dbReference>
<keyword evidence="7 10" id="KW-0653">Protein transport</keyword>
<protein>
    <recommendedName>
        <fullName evidence="12">MotA/TolQ/ExbB proton channel domain-containing protein</fullName>
    </recommendedName>
</protein>
<evidence type="ECO:0000256" key="11">
    <source>
        <dbReference type="SAM" id="Phobius"/>
    </source>
</evidence>
<dbReference type="Pfam" id="PF01618">
    <property type="entry name" value="MotA_ExbB"/>
    <property type="match status" value="1"/>
</dbReference>
<dbReference type="Gene3D" id="3.30.420.270">
    <property type="match status" value="1"/>
</dbReference>
<dbReference type="PANTHER" id="PTHR30625:SF15">
    <property type="entry name" value="BIOPOLYMER TRANSPORT PROTEIN EXBB"/>
    <property type="match status" value="1"/>
</dbReference>
<evidence type="ECO:0000256" key="9">
    <source>
        <dbReference type="ARBA" id="ARBA00023136"/>
    </source>
</evidence>
<feature type="transmembrane region" description="Helical" evidence="11">
    <location>
        <begin position="116"/>
        <end position="138"/>
    </location>
</feature>
<dbReference type="GO" id="GO:0005886">
    <property type="term" value="C:plasma membrane"/>
    <property type="evidence" value="ECO:0007669"/>
    <property type="project" value="UniProtKB-SubCell"/>
</dbReference>
<evidence type="ECO:0000313" key="14">
    <source>
        <dbReference type="Proteomes" id="UP000215215"/>
    </source>
</evidence>
<evidence type="ECO:0000256" key="10">
    <source>
        <dbReference type="RuleBase" id="RU004057"/>
    </source>
</evidence>
<feature type="transmembrane region" description="Helical" evidence="11">
    <location>
        <begin position="12"/>
        <end position="31"/>
    </location>
</feature>
<organism evidence="13 14">
    <name type="scientific">candidate division WOR-3 bacterium JGI_Cruoil_03_44_89</name>
    <dbReference type="NCBI Taxonomy" id="1973748"/>
    <lineage>
        <taxon>Bacteria</taxon>
        <taxon>Bacteria division WOR-3</taxon>
    </lineage>
</organism>
<evidence type="ECO:0000256" key="5">
    <source>
        <dbReference type="ARBA" id="ARBA00022475"/>
    </source>
</evidence>
<evidence type="ECO:0000256" key="4">
    <source>
        <dbReference type="ARBA" id="ARBA00022448"/>
    </source>
</evidence>
<comment type="subcellular location">
    <subcellularLocation>
        <location evidence="2">Cell membrane</location>
        <topology evidence="2">Multi-pass membrane protein</topology>
    </subcellularLocation>
    <subcellularLocation>
        <location evidence="1">Cell membrane</location>
        <topology evidence="1">Single-pass membrane protein</topology>
    </subcellularLocation>
    <subcellularLocation>
        <location evidence="10">Membrane</location>
        <topology evidence="10">Multi-pass membrane protein</topology>
    </subcellularLocation>
</comment>
<evidence type="ECO:0000256" key="3">
    <source>
        <dbReference type="ARBA" id="ARBA00005811"/>
    </source>
</evidence>
<gene>
    <name evidence="13" type="ORF">CH333_06385</name>
</gene>
<name>A0A235BUB9_UNCW3</name>
<keyword evidence="8 11" id="KW-1133">Transmembrane helix</keyword>
<dbReference type="Proteomes" id="UP000215215">
    <property type="component" value="Unassembled WGS sequence"/>
</dbReference>
<evidence type="ECO:0000256" key="7">
    <source>
        <dbReference type="ARBA" id="ARBA00022927"/>
    </source>
</evidence>
<comment type="caution">
    <text evidence="13">The sequence shown here is derived from an EMBL/GenBank/DDBJ whole genome shotgun (WGS) entry which is preliminary data.</text>
</comment>
<feature type="domain" description="MotA/TolQ/ExbB proton channel" evidence="12">
    <location>
        <begin position="71"/>
        <end position="185"/>
    </location>
</feature>
<feature type="transmembrane region" description="Helical" evidence="11">
    <location>
        <begin position="238"/>
        <end position="256"/>
    </location>
</feature>
<dbReference type="AlphaFoldDB" id="A0A235BUB9"/>
<dbReference type="GO" id="GO:0017038">
    <property type="term" value="P:protein import"/>
    <property type="evidence" value="ECO:0007669"/>
    <property type="project" value="TreeGrafter"/>
</dbReference>
<dbReference type="PANTHER" id="PTHR30625">
    <property type="entry name" value="PROTEIN TOLQ"/>
    <property type="match status" value="1"/>
</dbReference>
<evidence type="ECO:0000256" key="2">
    <source>
        <dbReference type="ARBA" id="ARBA00004651"/>
    </source>
</evidence>
<dbReference type="Pfam" id="PF02472">
    <property type="entry name" value="ExbD"/>
    <property type="match status" value="1"/>
</dbReference>
<dbReference type="GO" id="GO:0022857">
    <property type="term" value="F:transmembrane transporter activity"/>
    <property type="evidence" value="ECO:0007669"/>
    <property type="project" value="InterPro"/>
</dbReference>
<evidence type="ECO:0000313" key="13">
    <source>
        <dbReference type="EMBL" id="OYD15155.1"/>
    </source>
</evidence>
<reference evidence="13 14" key="1">
    <citation type="submission" date="2017-07" db="EMBL/GenBank/DDBJ databases">
        <title>Recovery of genomes from metagenomes via a dereplication, aggregation, and scoring strategy.</title>
        <authorList>
            <person name="Sieber C.M."/>
            <person name="Probst A.J."/>
            <person name="Sharrar A."/>
            <person name="Thomas B.C."/>
            <person name="Hess M."/>
            <person name="Tringe S.G."/>
            <person name="Banfield J.F."/>
        </authorList>
    </citation>
    <scope>NUCLEOTIDE SEQUENCE [LARGE SCALE GENOMIC DNA]</scope>
    <source>
        <strain evidence="13">JGI_Cruoil_03_44_89</strain>
    </source>
</reference>
<evidence type="ECO:0000256" key="6">
    <source>
        <dbReference type="ARBA" id="ARBA00022692"/>
    </source>
</evidence>
<evidence type="ECO:0000256" key="1">
    <source>
        <dbReference type="ARBA" id="ARBA00004162"/>
    </source>
</evidence>
<accession>A0A235BUB9</accession>
<comment type="similarity">
    <text evidence="10">Belongs to the exbB/tolQ family.</text>
</comment>
<dbReference type="EMBL" id="NOZQ01000140">
    <property type="protein sequence ID" value="OYD15155.1"/>
    <property type="molecule type" value="Genomic_DNA"/>
</dbReference>
<evidence type="ECO:0000259" key="12">
    <source>
        <dbReference type="Pfam" id="PF01618"/>
    </source>
</evidence>
<keyword evidence="6 11" id="KW-0812">Transmembrane</keyword>
<comment type="similarity">
    <text evidence="3">Belongs to the ExbD/TolR family.</text>
</comment>
<sequence>MLLGIPIFELLTNPIIMVLILVSIVSFGAILDRLFILRGLRFDYAGFLGKIRAFLTLGDKEGALKYVDTIDHPFARVCKAGLGNCALRRDALYNTLDNSIEDENKKLENHVGMLSTIAYISPLLGLLGTVIGIIRAFSAMALAGGGTPTVMMLGIAVALLTTAIGIIIAVPAAIMYGFLSGYVDANKDNLVIGSRDLVLILSEENIMDRTPVRVRRTKRGTNWEEGTSSAMDAMMPGINVAMLLILFFMMFAPLMYQSNISVSTPALASAQIPQERQKRTEVKLNVYIAKDGTVFINEEPFGKTDNPEDRKRQNDIMHQLLLRSTMRMVLLSAHSTVYHKDVVNMIDRAKQAGAVKIALLKRKEKRG</sequence>
<dbReference type="InterPro" id="IPR003400">
    <property type="entry name" value="ExbD"/>
</dbReference>
<proteinExistence type="inferred from homology"/>
<keyword evidence="4 10" id="KW-0813">Transport</keyword>
<keyword evidence="5" id="KW-1003">Cell membrane</keyword>
<evidence type="ECO:0000256" key="8">
    <source>
        <dbReference type="ARBA" id="ARBA00022989"/>
    </source>
</evidence>
<dbReference type="InterPro" id="IPR002898">
    <property type="entry name" value="MotA_ExbB_proton_chnl"/>
</dbReference>
<keyword evidence="9 11" id="KW-0472">Membrane</keyword>